<dbReference type="PANTHER" id="PTHR11328:SF24">
    <property type="entry name" value="MAJOR FACILITATOR SUPERFAMILY (MFS) PROFILE DOMAIN-CONTAINING PROTEIN"/>
    <property type="match status" value="1"/>
</dbReference>
<dbReference type="Pfam" id="PF13347">
    <property type="entry name" value="MFS_2"/>
    <property type="match status" value="1"/>
</dbReference>
<sequence>MTETNLKSETSQEPSKKIMASYGTGKFLVEFFSAAFSALVYKYYETNMGLDPLLSTVGFVVYSLWNAINDPLVGHLTIRPTRFAKKWGRRFPWIVGGGFIWVFTLLLIFIVPGSISSNPEGNQIWLLLWMIFTTCTHDTFFSIWELNYQSLFPDKFRGNKIRSWAAGIATVIGVFGIAIGSILPTLIVDYEVDQSYIITALIFTVIGLILFFLMLPGCREEPDMIARYIQEHDVMKKENQKHESFFKQMKEAFKQKNFMAFVLLYFLYQSCTLSMTGSVHYLGDYVLPGEASDTTIIFAGMLVGALISVPLWSFVSKRIQSNQKSLILSAMVIIVSLIAMTFVTSYTGYTITVFSFGLGFGGFWFLITPAMADVIDEIVVKTGKRNDGIYMGFRAFFGRIAFAVQAITFGIVHELTNFINEPNVDQPPEAIIGIRLHLSFFPMIFILIGVIIFWKMNDLNPEKVSEIKKKLEEMNL</sequence>
<dbReference type="SUPFAM" id="SSF103473">
    <property type="entry name" value="MFS general substrate transporter"/>
    <property type="match status" value="1"/>
</dbReference>
<dbReference type="InterPro" id="IPR036259">
    <property type="entry name" value="MFS_trans_sf"/>
</dbReference>
<dbReference type="Gene3D" id="1.20.1250.20">
    <property type="entry name" value="MFS general substrate transporter like domains"/>
    <property type="match status" value="1"/>
</dbReference>
<feature type="transmembrane region" description="Helical" evidence="1">
    <location>
        <begin position="164"/>
        <end position="183"/>
    </location>
</feature>
<keyword evidence="1" id="KW-1133">Transmembrane helix</keyword>
<keyword evidence="1" id="KW-0812">Transmembrane</keyword>
<dbReference type="InterPro" id="IPR039672">
    <property type="entry name" value="MFS_2"/>
</dbReference>
<reference evidence="2 3" key="2">
    <citation type="journal article" date="2024" name="Int. J. Syst. Evol. Microbiol.">
        <title>Promethearchaeum syntrophicum gen. nov., sp. nov., an anaerobic, obligately syntrophic archaeon, the first isolate of the lineage 'Asgard' archaea, and proposal of the new archaeal phylum Promethearchaeota phyl. nov. and kingdom Promethearchaeati regn. nov.</title>
        <authorList>
            <person name="Imachi H."/>
            <person name="Nobu M.K."/>
            <person name="Kato S."/>
            <person name="Takaki Y."/>
            <person name="Miyazaki M."/>
            <person name="Miyata M."/>
            <person name="Ogawara M."/>
            <person name="Saito Y."/>
            <person name="Sakai S."/>
            <person name="Tahara Y.O."/>
            <person name="Takano Y."/>
            <person name="Tasumi E."/>
            <person name="Uematsu K."/>
            <person name="Yoshimura T."/>
            <person name="Itoh T."/>
            <person name="Ohkuma M."/>
            <person name="Takai K."/>
        </authorList>
    </citation>
    <scope>NUCLEOTIDE SEQUENCE [LARGE SCALE GENOMIC DNA]</scope>
    <source>
        <strain evidence="2 3">MK-D1</strain>
    </source>
</reference>
<feature type="transmembrane region" description="Helical" evidence="1">
    <location>
        <begin position="388"/>
        <end position="412"/>
    </location>
</feature>
<keyword evidence="3" id="KW-1185">Reference proteome</keyword>
<organism evidence="2 3">
    <name type="scientific">Promethearchaeum syntrophicum</name>
    <dbReference type="NCBI Taxonomy" id="2594042"/>
    <lineage>
        <taxon>Archaea</taxon>
        <taxon>Promethearchaeati</taxon>
        <taxon>Promethearchaeota</taxon>
        <taxon>Promethearchaeia</taxon>
        <taxon>Promethearchaeales</taxon>
        <taxon>Promethearchaeaceae</taxon>
        <taxon>Promethearchaeum</taxon>
    </lineage>
</organism>
<feature type="transmembrane region" description="Helical" evidence="1">
    <location>
        <begin position="124"/>
        <end position="144"/>
    </location>
</feature>
<feature type="transmembrane region" description="Helical" evidence="1">
    <location>
        <begin position="195"/>
        <end position="215"/>
    </location>
</feature>
<feature type="transmembrane region" description="Helical" evidence="1">
    <location>
        <begin position="326"/>
        <end position="343"/>
    </location>
</feature>
<dbReference type="RefSeq" id="WP_147662145.1">
    <property type="nucleotide sequence ID" value="NZ_CP042905.2"/>
</dbReference>
<name>A0A5B9D8L3_9ARCH</name>
<accession>A0A5B9D8L3</accession>
<dbReference type="GO" id="GO:0015293">
    <property type="term" value="F:symporter activity"/>
    <property type="evidence" value="ECO:0007669"/>
    <property type="project" value="InterPro"/>
</dbReference>
<dbReference type="KEGG" id="psyt:DSAG12_01051"/>
<feature type="transmembrane region" description="Helical" evidence="1">
    <location>
        <begin position="90"/>
        <end position="112"/>
    </location>
</feature>
<evidence type="ECO:0000256" key="1">
    <source>
        <dbReference type="SAM" id="Phobius"/>
    </source>
</evidence>
<feature type="transmembrane region" description="Helical" evidence="1">
    <location>
        <begin position="349"/>
        <end position="367"/>
    </location>
</feature>
<feature type="transmembrane region" description="Helical" evidence="1">
    <location>
        <begin position="27"/>
        <end position="44"/>
    </location>
</feature>
<dbReference type="AlphaFoldDB" id="A0A5B9D8L3"/>
<gene>
    <name evidence="2" type="ORF">DSAG12_01051</name>
</gene>
<feature type="transmembrane region" description="Helical" evidence="1">
    <location>
        <begin position="295"/>
        <end position="314"/>
    </location>
</feature>
<feature type="transmembrane region" description="Helical" evidence="1">
    <location>
        <begin position="432"/>
        <end position="454"/>
    </location>
</feature>
<dbReference type="Proteomes" id="UP000321408">
    <property type="component" value="Chromosome"/>
</dbReference>
<evidence type="ECO:0000313" key="3">
    <source>
        <dbReference type="Proteomes" id="UP000321408"/>
    </source>
</evidence>
<dbReference type="GO" id="GO:0008643">
    <property type="term" value="P:carbohydrate transport"/>
    <property type="evidence" value="ECO:0007669"/>
    <property type="project" value="InterPro"/>
</dbReference>
<dbReference type="PANTHER" id="PTHR11328">
    <property type="entry name" value="MAJOR FACILITATOR SUPERFAMILY DOMAIN-CONTAINING PROTEIN"/>
    <property type="match status" value="1"/>
</dbReference>
<dbReference type="EMBL" id="CP042905">
    <property type="protein sequence ID" value="QEE15227.1"/>
    <property type="molecule type" value="Genomic_DNA"/>
</dbReference>
<protein>
    <submittedName>
        <fullName evidence="2">MFS transporter</fullName>
    </submittedName>
</protein>
<reference evidence="2 3" key="1">
    <citation type="journal article" date="2020" name="Nature">
        <title>Isolation of an archaeon at the prokaryote-eukaryote interface.</title>
        <authorList>
            <person name="Imachi H."/>
            <person name="Nobu M.K."/>
            <person name="Nakahara N."/>
            <person name="Morono Y."/>
            <person name="Ogawara M."/>
            <person name="Takaki Y."/>
            <person name="Takano Y."/>
            <person name="Uematsu K."/>
            <person name="Ikuta T."/>
            <person name="Ito M."/>
            <person name="Matsui Y."/>
            <person name="Miyazaki M."/>
            <person name="Murata K."/>
            <person name="Saito Y."/>
            <person name="Sakai S."/>
            <person name="Song C."/>
            <person name="Tasumi E."/>
            <person name="Yamanaka Y."/>
            <person name="Yamaguchi T."/>
            <person name="Kamagata Y."/>
            <person name="Tamaki H."/>
            <person name="Takai K."/>
        </authorList>
    </citation>
    <scope>NUCLEOTIDE SEQUENCE [LARGE SCALE GENOMIC DNA]</scope>
    <source>
        <strain evidence="2 3">MK-D1</strain>
    </source>
</reference>
<keyword evidence="1" id="KW-0472">Membrane</keyword>
<feature type="transmembrane region" description="Helical" evidence="1">
    <location>
        <begin position="258"/>
        <end position="283"/>
    </location>
</feature>
<proteinExistence type="predicted"/>
<dbReference type="GeneID" id="41329049"/>
<evidence type="ECO:0000313" key="2">
    <source>
        <dbReference type="EMBL" id="QEE15227.1"/>
    </source>
</evidence>
<feature type="transmembrane region" description="Helical" evidence="1">
    <location>
        <begin position="56"/>
        <end position="78"/>
    </location>
</feature>
<dbReference type="GO" id="GO:0005886">
    <property type="term" value="C:plasma membrane"/>
    <property type="evidence" value="ECO:0007669"/>
    <property type="project" value="TreeGrafter"/>
</dbReference>